<dbReference type="FunFam" id="1.10.510.10:FF:000122">
    <property type="entry name" value="Mitogen-activated protein kinase kinase kinase 4"/>
    <property type="match status" value="1"/>
</dbReference>
<evidence type="ECO:0000256" key="8">
    <source>
        <dbReference type="ARBA" id="ARBA00022679"/>
    </source>
</evidence>
<evidence type="ECO:0000256" key="18">
    <source>
        <dbReference type="ARBA" id="ARBA00083883"/>
    </source>
</evidence>
<dbReference type="EMBL" id="JBAMIC010000004">
    <property type="protein sequence ID" value="KAK7107486.1"/>
    <property type="molecule type" value="Genomic_DNA"/>
</dbReference>
<dbReference type="InterPro" id="IPR008271">
    <property type="entry name" value="Ser/Thr_kinase_AS"/>
</dbReference>
<feature type="region of interest" description="Disordered" evidence="20">
    <location>
        <begin position="923"/>
        <end position="957"/>
    </location>
</feature>
<dbReference type="EC" id="2.7.11.25" evidence="4"/>
<feature type="domain" description="Protein kinase" evidence="21">
    <location>
        <begin position="1475"/>
        <end position="1731"/>
    </location>
</feature>
<accession>A0AAN9BJL0</accession>
<dbReference type="InterPro" id="IPR011009">
    <property type="entry name" value="Kinase-like_dom_sf"/>
</dbReference>
<reference evidence="22 23" key="1">
    <citation type="submission" date="2024-02" db="EMBL/GenBank/DDBJ databases">
        <title>Chromosome-scale genome assembly of the rough periwinkle Littorina saxatilis.</title>
        <authorList>
            <person name="De Jode A."/>
            <person name="Faria R."/>
            <person name="Formenti G."/>
            <person name="Sims Y."/>
            <person name="Smith T.P."/>
            <person name="Tracey A."/>
            <person name="Wood J.M.D."/>
            <person name="Zagrodzka Z.B."/>
            <person name="Johannesson K."/>
            <person name="Butlin R.K."/>
            <person name="Leder E.H."/>
        </authorList>
    </citation>
    <scope>NUCLEOTIDE SEQUENCE [LARGE SCALE GENOMIC DNA]</scope>
    <source>
        <strain evidence="22">Snail1</strain>
        <tissue evidence="22">Muscle</tissue>
    </source>
</reference>
<feature type="compositionally biased region" description="Polar residues" evidence="20">
    <location>
        <begin position="1345"/>
        <end position="1357"/>
    </location>
</feature>
<feature type="region of interest" description="Disordered" evidence="20">
    <location>
        <begin position="588"/>
        <end position="636"/>
    </location>
</feature>
<dbReference type="InterPro" id="IPR000719">
    <property type="entry name" value="Prot_kinase_dom"/>
</dbReference>
<evidence type="ECO:0000256" key="16">
    <source>
        <dbReference type="ARBA" id="ARBA00060115"/>
    </source>
</evidence>
<feature type="region of interest" description="Disordered" evidence="20">
    <location>
        <begin position="139"/>
        <end position="170"/>
    </location>
</feature>
<evidence type="ECO:0000256" key="15">
    <source>
        <dbReference type="ARBA" id="ARBA00048329"/>
    </source>
</evidence>
<keyword evidence="6" id="KW-0723">Serine/threonine-protein kinase</keyword>
<evidence type="ECO:0000256" key="12">
    <source>
        <dbReference type="ARBA" id="ARBA00022840"/>
    </source>
</evidence>
<dbReference type="PANTHER" id="PTHR48016:SF32">
    <property type="entry name" value="MITOGEN-ACTIVATED PROTEIN KINASE KINASE KINASE 4"/>
    <property type="match status" value="1"/>
</dbReference>
<dbReference type="SMART" id="SM00220">
    <property type="entry name" value="S_TKc"/>
    <property type="match status" value="1"/>
</dbReference>
<feature type="compositionally biased region" description="Basic residues" evidence="20">
    <location>
        <begin position="1746"/>
        <end position="1756"/>
    </location>
</feature>
<feature type="region of interest" description="Disordered" evidence="20">
    <location>
        <begin position="1"/>
        <end position="89"/>
    </location>
</feature>
<dbReference type="GO" id="GO:0004709">
    <property type="term" value="F:MAP kinase kinase kinase activity"/>
    <property type="evidence" value="ECO:0007669"/>
    <property type="project" value="UniProtKB-EC"/>
</dbReference>
<feature type="compositionally biased region" description="Basic and acidic residues" evidence="20">
    <location>
        <begin position="1"/>
        <end position="20"/>
    </location>
</feature>
<comment type="catalytic activity">
    <reaction evidence="15">
        <text>L-seryl-[protein] + ATP = O-phospho-L-seryl-[protein] + ADP + H(+)</text>
        <dbReference type="Rhea" id="RHEA:17989"/>
        <dbReference type="Rhea" id="RHEA-COMP:9863"/>
        <dbReference type="Rhea" id="RHEA-COMP:11604"/>
        <dbReference type="ChEBI" id="CHEBI:15378"/>
        <dbReference type="ChEBI" id="CHEBI:29999"/>
        <dbReference type="ChEBI" id="CHEBI:30616"/>
        <dbReference type="ChEBI" id="CHEBI:83421"/>
        <dbReference type="ChEBI" id="CHEBI:456216"/>
        <dbReference type="EC" id="2.7.11.25"/>
    </reaction>
</comment>
<feature type="region of interest" description="Disordered" evidence="20">
    <location>
        <begin position="1736"/>
        <end position="1762"/>
    </location>
</feature>
<feature type="compositionally biased region" description="Polar residues" evidence="20">
    <location>
        <begin position="366"/>
        <end position="397"/>
    </location>
</feature>
<dbReference type="InterPro" id="IPR045801">
    <property type="entry name" value="MEKK4_N"/>
</dbReference>
<evidence type="ECO:0000256" key="5">
    <source>
        <dbReference type="ARBA" id="ARBA00022490"/>
    </source>
</evidence>
<organism evidence="22 23">
    <name type="scientific">Littorina saxatilis</name>
    <dbReference type="NCBI Taxonomy" id="31220"/>
    <lineage>
        <taxon>Eukaryota</taxon>
        <taxon>Metazoa</taxon>
        <taxon>Spiralia</taxon>
        <taxon>Lophotrochozoa</taxon>
        <taxon>Mollusca</taxon>
        <taxon>Gastropoda</taxon>
        <taxon>Caenogastropoda</taxon>
        <taxon>Littorinimorpha</taxon>
        <taxon>Littorinoidea</taxon>
        <taxon>Littorinidae</taxon>
        <taxon>Littorina</taxon>
    </lineage>
</organism>
<keyword evidence="12 19" id="KW-0067">ATP-binding</keyword>
<gene>
    <name evidence="22" type="ORF">V1264_015401</name>
</gene>
<evidence type="ECO:0000256" key="13">
    <source>
        <dbReference type="ARBA" id="ARBA00022842"/>
    </source>
</evidence>
<feature type="compositionally biased region" description="Polar residues" evidence="20">
    <location>
        <begin position="615"/>
        <end position="633"/>
    </location>
</feature>
<dbReference type="GO" id="GO:0048471">
    <property type="term" value="C:perinuclear region of cytoplasm"/>
    <property type="evidence" value="ECO:0007669"/>
    <property type="project" value="UniProtKB-SubCell"/>
</dbReference>
<keyword evidence="9" id="KW-0479">Metal-binding</keyword>
<feature type="region of interest" description="Disordered" evidence="20">
    <location>
        <begin position="519"/>
        <end position="576"/>
    </location>
</feature>
<evidence type="ECO:0000256" key="14">
    <source>
        <dbReference type="ARBA" id="ARBA00047559"/>
    </source>
</evidence>
<keyword evidence="11" id="KW-0418">Kinase</keyword>
<feature type="binding site" evidence="19">
    <location>
        <position position="1504"/>
    </location>
    <ligand>
        <name>ATP</name>
        <dbReference type="ChEBI" id="CHEBI:30616"/>
    </ligand>
</feature>
<feature type="compositionally biased region" description="Polar residues" evidence="20">
    <location>
        <begin position="346"/>
        <end position="357"/>
    </location>
</feature>
<keyword evidence="10 19" id="KW-0547">Nucleotide-binding</keyword>
<dbReference type="InterPro" id="IPR050538">
    <property type="entry name" value="MAP_kinase_kinase_kinase"/>
</dbReference>
<dbReference type="InterPro" id="IPR017441">
    <property type="entry name" value="Protein_kinase_ATP_BS"/>
</dbReference>
<evidence type="ECO:0000313" key="22">
    <source>
        <dbReference type="EMBL" id="KAK7107486.1"/>
    </source>
</evidence>
<evidence type="ECO:0000256" key="2">
    <source>
        <dbReference type="ARBA" id="ARBA00004556"/>
    </source>
</evidence>
<comment type="caution">
    <text evidence="22">The sequence shown here is derived from an EMBL/GenBank/DDBJ whole genome shotgun (WGS) entry which is preliminary data.</text>
</comment>
<dbReference type="PROSITE" id="PS50011">
    <property type="entry name" value="PROTEIN_KINASE_DOM"/>
    <property type="match status" value="1"/>
</dbReference>
<dbReference type="CDD" id="cd06626">
    <property type="entry name" value="STKc_MEKK4"/>
    <property type="match status" value="1"/>
</dbReference>
<keyword evidence="8" id="KW-0808">Transferase</keyword>
<dbReference type="GO" id="GO:0046872">
    <property type="term" value="F:metal ion binding"/>
    <property type="evidence" value="ECO:0007669"/>
    <property type="project" value="UniProtKB-KW"/>
</dbReference>
<dbReference type="Proteomes" id="UP001374579">
    <property type="component" value="Unassembled WGS sequence"/>
</dbReference>
<dbReference type="SUPFAM" id="SSF56112">
    <property type="entry name" value="Protein kinase-like (PK-like)"/>
    <property type="match status" value="1"/>
</dbReference>
<dbReference type="PROSITE" id="PS00108">
    <property type="entry name" value="PROTEIN_KINASE_ST"/>
    <property type="match status" value="1"/>
</dbReference>
<name>A0AAN9BJL0_9CAEN</name>
<comment type="function">
    <text evidence="16">Component of a protein kinase signal transduction cascade. Activates the CSBP2, P38 and JNK MAPK pathways, but not the ERK pathway. Specifically phosphorylates and activates MAP2K4 and MAP2K6.</text>
</comment>
<feature type="compositionally biased region" description="Basic and acidic residues" evidence="20">
    <location>
        <begin position="140"/>
        <end position="170"/>
    </location>
</feature>
<dbReference type="PANTHER" id="PTHR48016">
    <property type="entry name" value="MAP KINASE KINASE KINASE SSK2-RELATED-RELATED"/>
    <property type="match status" value="1"/>
</dbReference>
<feature type="region of interest" description="Disordered" evidence="20">
    <location>
        <begin position="339"/>
        <end position="401"/>
    </location>
</feature>
<evidence type="ECO:0000256" key="20">
    <source>
        <dbReference type="SAM" id="MobiDB-lite"/>
    </source>
</evidence>
<comment type="cofactor">
    <cofactor evidence="1">
        <name>Mg(2+)</name>
        <dbReference type="ChEBI" id="CHEBI:18420"/>
    </cofactor>
</comment>
<evidence type="ECO:0000259" key="21">
    <source>
        <dbReference type="PROSITE" id="PS50011"/>
    </source>
</evidence>
<sequence length="1762" mass="200233">MADVPDDSRQNRPHSPREDFDPLSDNGNQPSSTVYGEDYYDYIEAQLDQDDEEGGQDSLGSRYGVTPPNSRAQKREKERQASATRGSYVKRSYKDYKEYVAAKRKGQPRAVLNVIKDANLGDPTLCKLSGFDSDENIDAENFREKKEKRKRDTREAKKQTKSRENDRFMKRMSDSFSGLDVGSMAQVPVKLESSGRFSHLMTRPIAISSDYRARRHWTEPRECPEDRKKFSETFSMLIKLGTDAKMLKERKLQSTKRQMSSEQEQWKSQLMDYLWIELNAYLRGVTLEDEQTQLRMSREAVQKVLDDINNFQFRHRNPSRTPSDGAFFAGSDVASMIAQGIGGSSSGEATPTASFSSDHGDHHVSVGQTTQCGRRISQDTQGSSIDSQATPTGSIDTVNRAESDNTLSVPLEDSVSASFHDVVLTSETLRLQEEALIQVKKLVERLDACERQYPTMRQITLDYPLYGDAAFTRRIKCLNLWLNITCDLCHKLKLFGRVIGVEQHGIDWPTINFEFPVPGDSDHYQGGKRPSVPNIEENDETSESDLNEDDDGDDEEEEEGDNESKVEADQGRPGVRFLSPTKQVKFTFGSDSATSSRDTSPNQRNSGLLEPVSPVDSSTPQRNSRSSMGSFGNLSRASSDLSLDGLGRSAVYRHYVDKCLKKMGMHKLVLRLRDIFNCSLQRAKEALESPRHHAPAPDLKRYPSDEAGLHENEMASSPTMNQARMYFGRSTSLAEHGEWCQEFRRMGLPSFRPTYLFLVRIPLDVVHECLRLRLEQRPQGDPSFLSIRQLIRECKEVLYAATVVKQYYQFMVDPVMWDEQEAEEKFASDLERFDEDLKSMLEVYFSFLQSWIYMLQSLPEGSQDLKSALEDEWEFTRSICIYIIGGEAEAGKRFSSMASSLLSFTADFLDNGIDENTRSLYDVSGVESEEGEEPENNDNNNNDSTPSIECDDNRSRPRISAEVKQSVQVALRGFKNLFHEARERASKALGFAKKLRKDLEIAADFNVVVTMRELFDKLKATDHVRVRAPLSAGYMMFVPQRIVGNTRLILQLLNVTSGRDDGLCPVDIPNIREEGYLLLICCEAGADHEPVCPRWDGQDVNVEPTAETTIALSHIQLEGLLYVVIHSSSLGSRRKEFQRIMGNTVALVYEQTPCHQAIAESLSEVKLNALELQEKVAEAVRQVDDKLNFNDVIQHEDNLLKLYRETMLQCYNFGFEYSKEVMRLIASDQRERQCHTLVAFAGDWMSFVLQKCERGRGTRPRWATHGLDFLTSVCDPKFLAYITNQDFEKFKQTISDCLTHVIGTMEQRPIGAGISIVSKSSMELRPQGIQRFVSWPEPGGAGKFQRSTSARSVSSEPSGHVPASGLSTPSTPSPQPDPRTGMHRLMPESHSEVNIHDGSDGGIILDIHNRRHPHRASAGELQLSLTRRERIRRKVDHMERERDDQLLEKKRIGRVTNKVREPDYRINMRRVNFRWQRGNKIGEGQFGKVYTAVNMSTGELMAIKEMKFQPNDLQQLRQMCDEIKIFEGIQHPNLVKYYGVEVHKDEMLMFMEYCDTGTIEEAAKMGLPEYLIRRYTREIILAVNHLHENSIVHRDIKGANIFLTSNGHVKLGDFGCSVKLKSHTTMPGEFHNLVGTTAYMAPEVITNDQSGYGRAADIWSLGCVVIEMSTGKRPWHELENHYQVMFKVGMGHKPAVPDSLSPEGKEFLDLTLKHDPTMRPSANNLLDHTFTKVYNEPEEDEELEKHKKRKEHLLRKRSSEET</sequence>
<comment type="similarity">
    <text evidence="3">Belongs to the protein kinase superfamily. STE Ser/Thr protein kinase family. MAP kinase kinase kinase subfamily.</text>
</comment>
<evidence type="ECO:0000256" key="19">
    <source>
        <dbReference type="PROSITE-ProRule" id="PRU10141"/>
    </source>
</evidence>
<feature type="compositionally biased region" description="Polar residues" evidence="20">
    <location>
        <begin position="25"/>
        <end position="34"/>
    </location>
</feature>
<comment type="catalytic activity">
    <reaction evidence="14">
        <text>L-threonyl-[protein] + ATP = O-phospho-L-threonyl-[protein] + ADP + H(+)</text>
        <dbReference type="Rhea" id="RHEA:46608"/>
        <dbReference type="Rhea" id="RHEA-COMP:11060"/>
        <dbReference type="Rhea" id="RHEA-COMP:11605"/>
        <dbReference type="ChEBI" id="CHEBI:15378"/>
        <dbReference type="ChEBI" id="CHEBI:30013"/>
        <dbReference type="ChEBI" id="CHEBI:30616"/>
        <dbReference type="ChEBI" id="CHEBI:61977"/>
        <dbReference type="ChEBI" id="CHEBI:456216"/>
        <dbReference type="EC" id="2.7.11.25"/>
    </reaction>
</comment>
<dbReference type="Pfam" id="PF00069">
    <property type="entry name" value="Pkinase"/>
    <property type="match status" value="1"/>
</dbReference>
<keyword evidence="7" id="KW-0597">Phosphoprotein</keyword>
<evidence type="ECO:0000256" key="9">
    <source>
        <dbReference type="ARBA" id="ARBA00022723"/>
    </source>
</evidence>
<proteinExistence type="inferred from homology"/>
<feature type="compositionally biased region" description="Polar residues" evidence="20">
    <location>
        <begin position="588"/>
        <end position="606"/>
    </location>
</feature>
<dbReference type="Gene3D" id="1.10.510.10">
    <property type="entry name" value="Transferase(Phosphotransferase) domain 1"/>
    <property type="match status" value="1"/>
</dbReference>
<evidence type="ECO:0000313" key="23">
    <source>
        <dbReference type="Proteomes" id="UP001374579"/>
    </source>
</evidence>
<keyword evidence="5" id="KW-0963">Cytoplasm</keyword>
<evidence type="ECO:0000256" key="10">
    <source>
        <dbReference type="ARBA" id="ARBA00022741"/>
    </source>
</evidence>
<feature type="region of interest" description="Disordered" evidence="20">
    <location>
        <begin position="1333"/>
        <end position="1385"/>
    </location>
</feature>
<comment type="subcellular location">
    <subcellularLocation>
        <location evidence="2">Cytoplasm</location>
        <location evidence="2">Perinuclear region</location>
    </subcellularLocation>
</comment>
<keyword evidence="23" id="KW-1185">Reference proteome</keyword>
<dbReference type="GO" id="GO:0005524">
    <property type="term" value="F:ATP binding"/>
    <property type="evidence" value="ECO:0007669"/>
    <property type="project" value="UniProtKB-UniRule"/>
</dbReference>
<keyword evidence="13" id="KW-0460">Magnesium</keyword>
<evidence type="ECO:0000256" key="4">
    <source>
        <dbReference type="ARBA" id="ARBA00012406"/>
    </source>
</evidence>
<evidence type="ECO:0000256" key="7">
    <source>
        <dbReference type="ARBA" id="ARBA00022553"/>
    </source>
</evidence>
<protein>
    <recommendedName>
        <fullName evidence="17">Mitogen-activated protein kinase kinase kinase 4</fullName>
        <ecNumber evidence="4">2.7.11.25</ecNumber>
    </recommendedName>
    <alternativeName>
        <fullName evidence="18">MAPK/ERK kinase kinase 4</fullName>
    </alternativeName>
</protein>
<evidence type="ECO:0000256" key="1">
    <source>
        <dbReference type="ARBA" id="ARBA00001946"/>
    </source>
</evidence>
<dbReference type="PROSITE" id="PS00107">
    <property type="entry name" value="PROTEIN_KINASE_ATP"/>
    <property type="match status" value="1"/>
</dbReference>
<evidence type="ECO:0000256" key="3">
    <source>
        <dbReference type="ARBA" id="ARBA00006529"/>
    </source>
</evidence>
<feature type="compositionally biased region" description="Acidic residues" evidence="20">
    <location>
        <begin position="536"/>
        <end position="561"/>
    </location>
</feature>
<evidence type="ECO:0000256" key="6">
    <source>
        <dbReference type="ARBA" id="ARBA00022527"/>
    </source>
</evidence>
<dbReference type="Pfam" id="PF19431">
    <property type="entry name" value="MEKK4_N"/>
    <property type="match status" value="3"/>
</dbReference>
<evidence type="ECO:0000256" key="11">
    <source>
        <dbReference type="ARBA" id="ARBA00022777"/>
    </source>
</evidence>
<evidence type="ECO:0000256" key="17">
    <source>
        <dbReference type="ARBA" id="ARBA00069057"/>
    </source>
</evidence>
<feature type="compositionally biased region" description="Acidic residues" evidence="20">
    <location>
        <begin position="927"/>
        <end position="936"/>
    </location>
</feature>